<comment type="caution">
    <text evidence="9">The sequence shown here is derived from an EMBL/GenBank/DDBJ whole genome shotgun (WGS) entry which is preliminary data.</text>
</comment>
<organism evidence="9 10">
    <name type="scientific">Enhygromyxa salina</name>
    <dbReference type="NCBI Taxonomy" id="215803"/>
    <lineage>
        <taxon>Bacteria</taxon>
        <taxon>Pseudomonadati</taxon>
        <taxon>Myxococcota</taxon>
        <taxon>Polyangia</taxon>
        <taxon>Nannocystales</taxon>
        <taxon>Nannocystaceae</taxon>
        <taxon>Enhygromyxa</taxon>
    </lineage>
</organism>
<dbReference type="AlphaFoldDB" id="A0A2S9XLC9"/>
<dbReference type="InterPro" id="IPR051941">
    <property type="entry name" value="BG_Antigen-Binding_Lectin"/>
</dbReference>
<evidence type="ECO:0000313" key="10">
    <source>
        <dbReference type="Proteomes" id="UP000238823"/>
    </source>
</evidence>
<comment type="function">
    <text evidence="1">Acts as a defensive agent. Recognizes blood group fucosylated oligosaccharides including A, B, H and Lewis B-type antigens. Does not recognize Lewis A antigen and has low affinity for monovalent haptens.</text>
</comment>
<dbReference type="PANTHER" id="PTHR45713">
    <property type="entry name" value="FTP DOMAIN-CONTAINING PROTEIN"/>
    <property type="match status" value="1"/>
</dbReference>
<dbReference type="SUPFAM" id="SSF49785">
    <property type="entry name" value="Galactose-binding domain-like"/>
    <property type="match status" value="1"/>
</dbReference>
<dbReference type="SMART" id="SM00607">
    <property type="entry name" value="FTP"/>
    <property type="match status" value="1"/>
</dbReference>
<keyword evidence="4" id="KW-0479">Metal-binding</keyword>
<evidence type="ECO:0000313" key="9">
    <source>
        <dbReference type="EMBL" id="PRP93679.1"/>
    </source>
</evidence>
<dbReference type="GO" id="GO:0046872">
    <property type="term" value="F:metal ion binding"/>
    <property type="evidence" value="ECO:0007669"/>
    <property type="project" value="UniProtKB-KW"/>
</dbReference>
<evidence type="ECO:0000256" key="3">
    <source>
        <dbReference type="ARBA" id="ARBA00011233"/>
    </source>
</evidence>
<evidence type="ECO:0000256" key="4">
    <source>
        <dbReference type="ARBA" id="ARBA00022723"/>
    </source>
</evidence>
<dbReference type="OrthoDB" id="5526311at2"/>
<dbReference type="Gene3D" id="2.60.120.260">
    <property type="entry name" value="Galactose-binding domain-like"/>
    <property type="match status" value="1"/>
</dbReference>
<protein>
    <submittedName>
        <fullName evidence="9">F5/8 type C domain protein</fullName>
    </submittedName>
</protein>
<evidence type="ECO:0000256" key="7">
    <source>
        <dbReference type="ARBA" id="ARBA00023157"/>
    </source>
</evidence>
<dbReference type="RefSeq" id="WP_106094850.1">
    <property type="nucleotide sequence ID" value="NZ_PVNL01000147.1"/>
</dbReference>
<evidence type="ECO:0000256" key="2">
    <source>
        <dbReference type="ARBA" id="ARBA00010147"/>
    </source>
</evidence>
<dbReference type="PANTHER" id="PTHR45713:SF6">
    <property type="entry name" value="F5_8 TYPE C DOMAIN-CONTAINING PROTEIN"/>
    <property type="match status" value="1"/>
</dbReference>
<name>A0A2S9XLC9_9BACT</name>
<reference evidence="9 10" key="1">
    <citation type="submission" date="2018-03" db="EMBL/GenBank/DDBJ databases">
        <title>Draft Genome Sequences of the Obligatory Marine Myxobacteria Enhygromyxa salina SWB007.</title>
        <authorList>
            <person name="Poehlein A."/>
            <person name="Moghaddam J.A."/>
            <person name="Harms H."/>
            <person name="Alanjari M."/>
            <person name="Koenig G.M."/>
            <person name="Daniel R."/>
            <person name="Schaeberle T.F."/>
        </authorList>
    </citation>
    <scope>NUCLEOTIDE SEQUENCE [LARGE SCALE GENOMIC DNA]</scope>
    <source>
        <strain evidence="9 10">SWB007</strain>
    </source>
</reference>
<dbReference type="GO" id="GO:0010185">
    <property type="term" value="P:regulation of cellular defense response"/>
    <property type="evidence" value="ECO:0007669"/>
    <property type="project" value="UniProtKB-ARBA"/>
</dbReference>
<comment type="subunit">
    <text evidence="3">Homotrimer.</text>
</comment>
<feature type="domain" description="F5/8 type C" evidence="8">
    <location>
        <begin position="669"/>
        <end position="818"/>
    </location>
</feature>
<sequence length="821" mass="88915">MHTQNNHAHTHGLVRTFHGGWRTSSAALLTLALLALGACDVDDADITGDQFSTFEDEIDELPTAPVDSEVAPRVRDQPVLVLGAGSAQIDGLASELDLVLADDLDVSTSESVLAESHALAVDLSSSTAADIETWKPLLNAAWRLRVPIVFTNVNEASTMAKAIGFGVEGEVVVAESLAPVVGFRLHSLGDPHDDVDADGELQVDAGPSVGTAQIVEQIDALADLPPVAATGGYPAGSYALFVLAPSGHTNWFGYDQQAVTRNIGFRVELFADADENRKYMLVSGEGSGVNAGTPHKDTDTDFAVFQEQVEVEIFPLHAAVMAAKHAPVGVGGSHTFDTSANTSTDVAVSNGVPTLNFSIENGTSQPVTLDGFTVVDESALNRASWRFRMNETSAGEYASWSDMLLMADDEPKIAHVPVLATATLTPSFEALYWVGQAFDGVAKTIFDYDVTYLHVRWTGHPVYSPYMKVFYEYIYGHRREVAVDFSMINLPQAGTLRFLENWTADAVPSRWLPVVEGFEHSADWTTETNNWIYQEGNAGSFGPDGLLRGTYVEAFDTHMKDGTLSTKVLPTDDDSWGLMYGIQDSGNYYRASINKQWNFAQIEKFVDGVGTVLATVPCQPTLNTWNTLKLVRSGTAHHFYLEGVKLVSAYDTTHGTGSVALYSAYMTGVKFSAVKISRPFEGDRNLAYGQPATESSTKNGSSASLAVDGGTNGVWSNGSVTHTEYTNQAWWRVDLGSMRTVNDVSVWSRTDPCCTWRLADYDVELLDENLAVVETRTHAGVSPTTADFDMGGAVGRYLRVKLNGTNYLSLAEVEVWGPDKI</sequence>
<gene>
    <name evidence="9" type="ORF">ENSA7_81070</name>
</gene>
<dbReference type="PROSITE" id="PS50022">
    <property type="entry name" value="FA58C_3"/>
    <property type="match status" value="1"/>
</dbReference>
<dbReference type="Proteomes" id="UP000238823">
    <property type="component" value="Unassembled WGS sequence"/>
</dbReference>
<comment type="similarity">
    <text evidence="2">Belongs to the fucolectin family.</text>
</comment>
<dbReference type="Gene3D" id="2.60.120.560">
    <property type="entry name" value="Exo-inulinase, domain 1"/>
    <property type="match status" value="1"/>
</dbReference>
<accession>A0A2S9XLC9</accession>
<keyword evidence="6" id="KW-0106">Calcium</keyword>
<dbReference type="InterPro" id="IPR008979">
    <property type="entry name" value="Galactose-bd-like_sf"/>
</dbReference>
<evidence type="ECO:0000259" key="8">
    <source>
        <dbReference type="PROSITE" id="PS50022"/>
    </source>
</evidence>
<evidence type="ECO:0000256" key="1">
    <source>
        <dbReference type="ARBA" id="ARBA00002219"/>
    </source>
</evidence>
<keyword evidence="7" id="KW-1015">Disulfide bond</keyword>
<dbReference type="InterPro" id="IPR000421">
    <property type="entry name" value="FA58C"/>
</dbReference>
<keyword evidence="5" id="KW-0430">Lectin</keyword>
<dbReference type="EMBL" id="PVNL01000147">
    <property type="protein sequence ID" value="PRP93679.1"/>
    <property type="molecule type" value="Genomic_DNA"/>
</dbReference>
<evidence type="ECO:0000256" key="6">
    <source>
        <dbReference type="ARBA" id="ARBA00022837"/>
    </source>
</evidence>
<evidence type="ECO:0000256" key="5">
    <source>
        <dbReference type="ARBA" id="ARBA00022734"/>
    </source>
</evidence>
<proteinExistence type="inferred from homology"/>
<dbReference type="Pfam" id="PF22633">
    <property type="entry name" value="F5_F8_type_C_2"/>
    <property type="match status" value="1"/>
</dbReference>
<dbReference type="GO" id="GO:0042806">
    <property type="term" value="F:fucose binding"/>
    <property type="evidence" value="ECO:0007669"/>
    <property type="project" value="UniProtKB-ARBA"/>
</dbReference>
<dbReference type="InterPro" id="IPR006585">
    <property type="entry name" value="FTP1"/>
</dbReference>